<dbReference type="AlphaFoldDB" id="A0ABD2AQ98"/>
<reference evidence="1 2" key="1">
    <citation type="journal article" date="2024" name="Ann. Entomol. Soc. Am.">
        <title>Genomic analyses of the southern and eastern yellowjacket wasps (Hymenoptera: Vespidae) reveal evolutionary signatures of social life.</title>
        <authorList>
            <person name="Catto M.A."/>
            <person name="Caine P.B."/>
            <person name="Orr S.E."/>
            <person name="Hunt B.G."/>
            <person name="Goodisman M.A.D."/>
        </authorList>
    </citation>
    <scope>NUCLEOTIDE SEQUENCE [LARGE SCALE GENOMIC DNA]</scope>
    <source>
        <strain evidence="1">233</strain>
        <tissue evidence="1">Head and thorax</tissue>
    </source>
</reference>
<keyword evidence="2" id="KW-1185">Reference proteome</keyword>
<sequence length="207" mass="23822">MYTSNCNFVISTSNKNTAPVALFLSLLDITSQTKARVFAPSSSQLPDVIVLVRFTSSSITRHAPVIVSMSVRSYLSSCDRKENDRTREKNRDRDIDKVRDRDRDRYLGNFYSTKRSSSMTRLVKPVLFDEKWYSILLTTCTRELLPSIRPSLAIGLQGCKLIVLSVERFKETDKVDENDDYSCSYKSRDNFLEIFTFLSEHFTVPDI</sequence>
<evidence type="ECO:0000313" key="2">
    <source>
        <dbReference type="Proteomes" id="UP001607302"/>
    </source>
</evidence>
<organism evidence="1 2">
    <name type="scientific">Vespula squamosa</name>
    <name type="common">Southern yellow jacket</name>
    <name type="synonym">Wasp</name>
    <dbReference type="NCBI Taxonomy" id="30214"/>
    <lineage>
        <taxon>Eukaryota</taxon>
        <taxon>Metazoa</taxon>
        <taxon>Ecdysozoa</taxon>
        <taxon>Arthropoda</taxon>
        <taxon>Hexapoda</taxon>
        <taxon>Insecta</taxon>
        <taxon>Pterygota</taxon>
        <taxon>Neoptera</taxon>
        <taxon>Endopterygota</taxon>
        <taxon>Hymenoptera</taxon>
        <taxon>Apocrita</taxon>
        <taxon>Aculeata</taxon>
        <taxon>Vespoidea</taxon>
        <taxon>Vespidae</taxon>
        <taxon>Vespinae</taxon>
        <taxon>Vespula</taxon>
    </lineage>
</organism>
<gene>
    <name evidence="1" type="ORF">V1478_009652</name>
</gene>
<name>A0ABD2AQ98_VESSQ</name>
<dbReference type="Proteomes" id="UP001607302">
    <property type="component" value="Unassembled WGS sequence"/>
</dbReference>
<protein>
    <submittedName>
        <fullName evidence="1">Calcium-binding mitochondrial carrier protein Aralar1 isoform X3</fullName>
    </submittedName>
</protein>
<comment type="caution">
    <text evidence="1">The sequence shown here is derived from an EMBL/GenBank/DDBJ whole genome shotgun (WGS) entry which is preliminary data.</text>
</comment>
<evidence type="ECO:0000313" key="1">
    <source>
        <dbReference type="EMBL" id="KAL2722789.1"/>
    </source>
</evidence>
<proteinExistence type="predicted"/>
<accession>A0ABD2AQ98</accession>
<dbReference type="EMBL" id="JAUDFV010000141">
    <property type="protein sequence ID" value="KAL2722789.1"/>
    <property type="molecule type" value="Genomic_DNA"/>
</dbReference>